<feature type="transmembrane region" description="Helical" evidence="5">
    <location>
        <begin position="66"/>
        <end position="85"/>
    </location>
</feature>
<evidence type="ECO:0000313" key="7">
    <source>
        <dbReference type="Proteomes" id="UP000184112"/>
    </source>
</evidence>
<dbReference type="InterPro" id="IPR019109">
    <property type="entry name" value="MamF_MmsF"/>
</dbReference>
<dbReference type="RefSeq" id="WP_073408217.1">
    <property type="nucleotide sequence ID" value="NZ_FQWH01000001.1"/>
</dbReference>
<proteinExistence type="predicted"/>
<feature type="transmembrane region" description="Helical" evidence="5">
    <location>
        <begin position="40"/>
        <end position="60"/>
    </location>
</feature>
<accession>A0A1M5HBF2</accession>
<evidence type="ECO:0000313" key="6">
    <source>
        <dbReference type="EMBL" id="SHG13208.1"/>
    </source>
</evidence>
<reference evidence="6 7" key="1">
    <citation type="submission" date="2016-11" db="EMBL/GenBank/DDBJ databases">
        <authorList>
            <person name="Jaros S."/>
            <person name="Januszkiewicz K."/>
            <person name="Wedrychowicz H."/>
        </authorList>
    </citation>
    <scope>NUCLEOTIDE SEQUENCE [LARGE SCALE GENOMIC DNA]</scope>
    <source>
        <strain evidence="6 7">DSM 6792</strain>
    </source>
</reference>
<evidence type="ECO:0000256" key="3">
    <source>
        <dbReference type="ARBA" id="ARBA00022989"/>
    </source>
</evidence>
<evidence type="ECO:0000256" key="2">
    <source>
        <dbReference type="ARBA" id="ARBA00022692"/>
    </source>
</evidence>
<comment type="subcellular location">
    <subcellularLocation>
        <location evidence="1">Membrane</location>
        <topology evidence="1">Multi-pass membrane protein</topology>
    </subcellularLocation>
</comment>
<evidence type="ECO:0000256" key="1">
    <source>
        <dbReference type="ARBA" id="ARBA00004141"/>
    </source>
</evidence>
<gene>
    <name evidence="6" type="ORF">SAMN05444388_101782</name>
</gene>
<organism evidence="6 7">
    <name type="scientific">Flavobacterium johnsoniae</name>
    <name type="common">Cytophaga johnsonae</name>
    <dbReference type="NCBI Taxonomy" id="986"/>
    <lineage>
        <taxon>Bacteria</taxon>
        <taxon>Pseudomonadati</taxon>
        <taxon>Bacteroidota</taxon>
        <taxon>Flavobacteriia</taxon>
        <taxon>Flavobacteriales</taxon>
        <taxon>Flavobacteriaceae</taxon>
        <taxon>Flavobacterium</taxon>
    </lineage>
</organism>
<sequence length="108" mass="12018">MNNKTLAIVSYITIIGWLVSFFSSKTPRNPLVKYHLKQSFGLWIAAIIYNIIIQILATIVPTLVSILSLVSLVFLILLIIGAINASKEKETPLPLIGKLFENKFGFIS</sequence>
<dbReference type="Pfam" id="PF09685">
    <property type="entry name" value="MamF_MmsF"/>
    <property type="match status" value="1"/>
</dbReference>
<keyword evidence="4 5" id="KW-0472">Membrane</keyword>
<keyword evidence="2 5" id="KW-0812">Transmembrane</keyword>
<evidence type="ECO:0008006" key="8">
    <source>
        <dbReference type="Google" id="ProtNLM"/>
    </source>
</evidence>
<dbReference type="AlphaFoldDB" id="A0A1M5HBF2"/>
<name>A0A1M5HBF2_FLAJO</name>
<feature type="transmembrane region" description="Helical" evidence="5">
    <location>
        <begin position="6"/>
        <end position="24"/>
    </location>
</feature>
<protein>
    <recommendedName>
        <fullName evidence="8">Import component protein</fullName>
    </recommendedName>
</protein>
<dbReference type="EMBL" id="FQWH01000001">
    <property type="protein sequence ID" value="SHG13208.1"/>
    <property type="molecule type" value="Genomic_DNA"/>
</dbReference>
<dbReference type="Proteomes" id="UP000184112">
    <property type="component" value="Unassembled WGS sequence"/>
</dbReference>
<evidence type="ECO:0000256" key="5">
    <source>
        <dbReference type="SAM" id="Phobius"/>
    </source>
</evidence>
<keyword evidence="3 5" id="KW-1133">Transmembrane helix</keyword>
<evidence type="ECO:0000256" key="4">
    <source>
        <dbReference type="ARBA" id="ARBA00023136"/>
    </source>
</evidence>